<dbReference type="GO" id="GO:0009279">
    <property type="term" value="C:cell outer membrane"/>
    <property type="evidence" value="ECO:0007669"/>
    <property type="project" value="UniProtKB-SubCell"/>
</dbReference>
<dbReference type="PANTHER" id="PTHR35093">
    <property type="entry name" value="OUTER MEMBRANE PROTEIN NMB0088-RELATED"/>
    <property type="match status" value="1"/>
</dbReference>
<dbReference type="InterPro" id="IPR005017">
    <property type="entry name" value="OMPP1/FadL/TodX"/>
</dbReference>
<evidence type="ECO:0000256" key="6">
    <source>
        <dbReference type="ARBA" id="ARBA00023136"/>
    </source>
</evidence>
<keyword evidence="4" id="KW-0812">Transmembrane</keyword>
<evidence type="ECO:0000256" key="7">
    <source>
        <dbReference type="ARBA" id="ARBA00023237"/>
    </source>
</evidence>
<evidence type="ECO:0000256" key="4">
    <source>
        <dbReference type="ARBA" id="ARBA00022692"/>
    </source>
</evidence>
<keyword evidence="10" id="KW-1185">Reference proteome</keyword>
<comment type="subcellular location">
    <subcellularLocation>
        <location evidence="1">Cell outer membrane</location>
        <topology evidence="1">Multi-pass membrane protein</topology>
    </subcellularLocation>
</comment>
<dbReference type="EMBL" id="QEAS01000002">
    <property type="protein sequence ID" value="PWG82002.1"/>
    <property type="molecule type" value="Genomic_DNA"/>
</dbReference>
<evidence type="ECO:0000256" key="5">
    <source>
        <dbReference type="ARBA" id="ARBA00022729"/>
    </source>
</evidence>
<keyword evidence="5 8" id="KW-0732">Signal</keyword>
<evidence type="ECO:0000313" key="10">
    <source>
        <dbReference type="Proteomes" id="UP000245647"/>
    </source>
</evidence>
<keyword evidence="3" id="KW-1134">Transmembrane beta strand</keyword>
<dbReference type="Gene3D" id="2.40.160.60">
    <property type="entry name" value="Outer membrane protein transport protein (OMPP1/FadL/TodX)"/>
    <property type="match status" value="1"/>
</dbReference>
<name>A0A2U2PL61_9SPHI</name>
<comment type="similarity">
    <text evidence="2">Belongs to the OmpP1/FadL family.</text>
</comment>
<evidence type="ECO:0008006" key="11">
    <source>
        <dbReference type="Google" id="ProtNLM"/>
    </source>
</evidence>
<evidence type="ECO:0000256" key="2">
    <source>
        <dbReference type="ARBA" id="ARBA00008163"/>
    </source>
</evidence>
<dbReference type="OrthoDB" id="9765571at2"/>
<dbReference type="PANTHER" id="PTHR35093:SF8">
    <property type="entry name" value="OUTER MEMBRANE PROTEIN NMB0088-RELATED"/>
    <property type="match status" value="1"/>
</dbReference>
<dbReference type="GO" id="GO:0015483">
    <property type="term" value="F:long-chain fatty acid transporting porin activity"/>
    <property type="evidence" value="ECO:0007669"/>
    <property type="project" value="TreeGrafter"/>
</dbReference>
<evidence type="ECO:0000256" key="3">
    <source>
        <dbReference type="ARBA" id="ARBA00022452"/>
    </source>
</evidence>
<organism evidence="9 10">
    <name type="scientific">Pararcticibacter amylolyticus</name>
    <dbReference type="NCBI Taxonomy" id="2173175"/>
    <lineage>
        <taxon>Bacteria</taxon>
        <taxon>Pseudomonadati</taxon>
        <taxon>Bacteroidota</taxon>
        <taxon>Sphingobacteriia</taxon>
        <taxon>Sphingobacteriales</taxon>
        <taxon>Sphingobacteriaceae</taxon>
        <taxon>Pararcticibacter</taxon>
    </lineage>
</organism>
<evidence type="ECO:0000256" key="8">
    <source>
        <dbReference type="SAM" id="SignalP"/>
    </source>
</evidence>
<evidence type="ECO:0000256" key="1">
    <source>
        <dbReference type="ARBA" id="ARBA00004571"/>
    </source>
</evidence>
<protein>
    <recommendedName>
        <fullName evidence="11">Hemin receptor</fullName>
    </recommendedName>
</protein>
<dbReference type="RefSeq" id="WP_109414279.1">
    <property type="nucleotide sequence ID" value="NZ_QEAS01000002.1"/>
</dbReference>
<feature type="chain" id="PRO_5015458610" description="Hemin receptor" evidence="8">
    <location>
        <begin position="22"/>
        <end position="489"/>
    </location>
</feature>
<feature type="signal peptide" evidence="8">
    <location>
        <begin position="1"/>
        <end position="21"/>
    </location>
</feature>
<dbReference type="Proteomes" id="UP000245647">
    <property type="component" value="Unassembled WGS sequence"/>
</dbReference>
<dbReference type="SUPFAM" id="SSF56935">
    <property type="entry name" value="Porins"/>
    <property type="match status" value="1"/>
</dbReference>
<reference evidence="9 10" key="1">
    <citation type="submission" date="2018-04" db="EMBL/GenBank/DDBJ databases">
        <title>Pedobacter chongqingensis sp. nov., isolated from a rottenly hemp rope.</title>
        <authorList>
            <person name="Cai Y."/>
        </authorList>
    </citation>
    <scope>NUCLEOTIDE SEQUENCE [LARGE SCALE GENOMIC DNA]</scope>
    <source>
        <strain evidence="9 10">FJ4-8</strain>
    </source>
</reference>
<dbReference type="AlphaFoldDB" id="A0A2U2PL61"/>
<proteinExistence type="inferred from homology"/>
<evidence type="ECO:0000313" key="9">
    <source>
        <dbReference type="EMBL" id="PWG82002.1"/>
    </source>
</evidence>
<keyword evidence="7" id="KW-0998">Cell outer membrane</keyword>
<sequence length="489" mass="54370">MRLKFLLIGTVLLTVSQTTYAQYVQDALRFSRFNQGSTSRVKALGNASTAIGGDLTSVSSNPAGLGFFNGSEFSFTPEYNLSSIDATYFGNKESADKNRMNFNNASLVFNTKSRVGRGANTSEGFLNFNFGLSWNRTYNFYNNVSYSGFNNQTSVADYFAELANTPYGMEDYPEAGWAADHRLIRLEGNTYVPNTAIGADQYYDQQMTGGQNEFSVSMGTNYSNKLYLGLGIGFTSLRYRSASTFIETNETTFLDGDAVADNALFDSFYDINQHTNGSGFNLKVGLIYKPVPAVQFGASFTSPTWYSIEDRTNYALETRYVNATPYSRAEPAEAYNYNYNLRTPLKVSGGLAVFFKQRGFITADVEYVDYEGMKISDTPGAENDNSDIASLYQSTVNARIGAEGRIDNNFYMRAGYNYQGNPERGIGSATNTYSGGVGYRFANFYVDATYSRSSGKQHIYPYELYNNDSPQATLDKTYNNAYLTVGFRF</sequence>
<comment type="caution">
    <text evidence="9">The sequence shown here is derived from an EMBL/GenBank/DDBJ whole genome shotgun (WGS) entry which is preliminary data.</text>
</comment>
<accession>A0A2U2PL61</accession>
<keyword evidence="6" id="KW-0472">Membrane</keyword>
<gene>
    <name evidence="9" type="ORF">DDR33_02975</name>
</gene>